<evidence type="ECO:0000313" key="3">
    <source>
        <dbReference type="Proteomes" id="UP000235371"/>
    </source>
</evidence>
<proteinExistence type="predicted"/>
<dbReference type="EMBL" id="KZ613854">
    <property type="protein sequence ID" value="PMD55875.1"/>
    <property type="molecule type" value="Genomic_DNA"/>
</dbReference>
<dbReference type="RefSeq" id="XP_024732779.1">
    <property type="nucleotide sequence ID" value="XM_024883605.1"/>
</dbReference>
<gene>
    <name evidence="2" type="ORF">K444DRAFT_633402</name>
</gene>
<dbReference type="Proteomes" id="UP000235371">
    <property type="component" value="Unassembled WGS sequence"/>
</dbReference>
<evidence type="ECO:0000256" key="1">
    <source>
        <dbReference type="SAM" id="SignalP"/>
    </source>
</evidence>
<feature type="chain" id="PRO_5014430759" evidence="1">
    <location>
        <begin position="20"/>
        <end position="106"/>
    </location>
</feature>
<evidence type="ECO:0000313" key="2">
    <source>
        <dbReference type="EMBL" id="PMD55875.1"/>
    </source>
</evidence>
<dbReference type="OrthoDB" id="10266295at2759"/>
<protein>
    <submittedName>
        <fullName evidence="2">Uncharacterized protein</fullName>
    </submittedName>
</protein>
<feature type="signal peptide" evidence="1">
    <location>
        <begin position="1"/>
        <end position="19"/>
    </location>
</feature>
<dbReference type="GeneID" id="36591682"/>
<reference evidence="2 3" key="1">
    <citation type="submission" date="2016-04" db="EMBL/GenBank/DDBJ databases">
        <title>A degradative enzymes factory behind the ericoid mycorrhizal symbiosis.</title>
        <authorList>
            <consortium name="DOE Joint Genome Institute"/>
            <person name="Martino E."/>
            <person name="Morin E."/>
            <person name="Grelet G."/>
            <person name="Kuo A."/>
            <person name="Kohler A."/>
            <person name="Daghino S."/>
            <person name="Barry K."/>
            <person name="Choi C."/>
            <person name="Cichocki N."/>
            <person name="Clum A."/>
            <person name="Copeland A."/>
            <person name="Hainaut M."/>
            <person name="Haridas S."/>
            <person name="Labutti K."/>
            <person name="Lindquist E."/>
            <person name="Lipzen A."/>
            <person name="Khouja H.-R."/>
            <person name="Murat C."/>
            <person name="Ohm R."/>
            <person name="Olson A."/>
            <person name="Spatafora J."/>
            <person name="Veneault-Fourrey C."/>
            <person name="Henrissat B."/>
            <person name="Grigoriev I."/>
            <person name="Martin F."/>
            <person name="Perotto S."/>
        </authorList>
    </citation>
    <scope>NUCLEOTIDE SEQUENCE [LARGE SCALE GENOMIC DNA]</scope>
    <source>
        <strain evidence="2 3">E</strain>
    </source>
</reference>
<sequence>MYFKTIIPLILHLLTLTVGPPEQYVAKGEKAGDLNMTKKKLGKISESWLSENASRRRALTGMYRMEDLADCARFLQRKLVAGMTSSMSTDESFLAKSNSSTANYLV</sequence>
<name>A0A2J6SYM2_9HELO</name>
<dbReference type="InParanoid" id="A0A2J6SYM2"/>
<accession>A0A2J6SYM2</accession>
<organism evidence="2 3">
    <name type="scientific">Hyaloscypha bicolor E</name>
    <dbReference type="NCBI Taxonomy" id="1095630"/>
    <lineage>
        <taxon>Eukaryota</taxon>
        <taxon>Fungi</taxon>
        <taxon>Dikarya</taxon>
        <taxon>Ascomycota</taxon>
        <taxon>Pezizomycotina</taxon>
        <taxon>Leotiomycetes</taxon>
        <taxon>Helotiales</taxon>
        <taxon>Hyaloscyphaceae</taxon>
        <taxon>Hyaloscypha</taxon>
        <taxon>Hyaloscypha bicolor</taxon>
    </lineage>
</organism>
<keyword evidence="1" id="KW-0732">Signal</keyword>
<keyword evidence="3" id="KW-1185">Reference proteome</keyword>
<dbReference type="AlphaFoldDB" id="A0A2J6SYM2"/>